<evidence type="ECO:0000259" key="1">
    <source>
        <dbReference type="PROSITE" id="PS50206"/>
    </source>
</evidence>
<feature type="domain" description="Rhodanese" evidence="1">
    <location>
        <begin position="29"/>
        <end position="126"/>
    </location>
</feature>
<name>A0A1Y5S8A3_9PROT</name>
<dbReference type="PANTHER" id="PTHR44086">
    <property type="entry name" value="THIOSULFATE SULFURTRANSFERASE RDL2, MITOCHONDRIAL-RELATED"/>
    <property type="match status" value="1"/>
</dbReference>
<dbReference type="SMART" id="SM00450">
    <property type="entry name" value="RHOD"/>
    <property type="match status" value="1"/>
</dbReference>
<evidence type="ECO:0000313" key="3">
    <source>
        <dbReference type="Proteomes" id="UP000193200"/>
    </source>
</evidence>
<reference evidence="2 3" key="1">
    <citation type="submission" date="2017-03" db="EMBL/GenBank/DDBJ databases">
        <authorList>
            <person name="Afonso C.L."/>
            <person name="Miller P.J."/>
            <person name="Scott M.A."/>
            <person name="Spackman E."/>
            <person name="Goraichik I."/>
            <person name="Dimitrov K.M."/>
            <person name="Suarez D.L."/>
            <person name="Swayne D.E."/>
        </authorList>
    </citation>
    <scope>NUCLEOTIDE SEQUENCE [LARGE SCALE GENOMIC DNA]</scope>
    <source>
        <strain evidence="2 3">CECT 7691</strain>
    </source>
</reference>
<dbReference type="Proteomes" id="UP000193200">
    <property type="component" value="Unassembled WGS sequence"/>
</dbReference>
<dbReference type="Pfam" id="PF00581">
    <property type="entry name" value="Rhodanese"/>
    <property type="match status" value="1"/>
</dbReference>
<organism evidence="2 3">
    <name type="scientific">Oceanibacterium hippocampi</name>
    <dbReference type="NCBI Taxonomy" id="745714"/>
    <lineage>
        <taxon>Bacteria</taxon>
        <taxon>Pseudomonadati</taxon>
        <taxon>Pseudomonadota</taxon>
        <taxon>Alphaproteobacteria</taxon>
        <taxon>Sneathiellales</taxon>
        <taxon>Sneathiellaceae</taxon>
        <taxon>Oceanibacterium</taxon>
    </lineage>
</organism>
<dbReference type="PROSITE" id="PS50206">
    <property type="entry name" value="RHODANESE_3"/>
    <property type="match status" value="1"/>
</dbReference>
<dbReference type="RefSeq" id="WP_139839560.1">
    <property type="nucleotide sequence ID" value="NZ_FWFR01000001.1"/>
</dbReference>
<dbReference type="InterPro" id="IPR036873">
    <property type="entry name" value="Rhodanese-like_dom_sf"/>
</dbReference>
<dbReference type="OrthoDB" id="9807812at2"/>
<dbReference type="CDD" id="cd01447">
    <property type="entry name" value="Polysulfide_ST"/>
    <property type="match status" value="1"/>
</dbReference>
<dbReference type="AlphaFoldDB" id="A0A1Y5S8A3"/>
<proteinExistence type="predicted"/>
<accession>A0A1Y5S8A3</accession>
<dbReference type="EMBL" id="FWFR01000001">
    <property type="protein sequence ID" value="SLN34603.1"/>
    <property type="molecule type" value="Genomic_DNA"/>
</dbReference>
<keyword evidence="3" id="KW-1185">Reference proteome</keyword>
<dbReference type="Gene3D" id="3.40.250.10">
    <property type="entry name" value="Rhodanese-like domain"/>
    <property type="match status" value="1"/>
</dbReference>
<evidence type="ECO:0000313" key="2">
    <source>
        <dbReference type="EMBL" id="SLN34603.1"/>
    </source>
</evidence>
<protein>
    <submittedName>
        <fullName evidence="2">Molybdopterin biosynthesis protein MoeB</fullName>
    </submittedName>
</protein>
<dbReference type="InParanoid" id="A0A1Y5S8A3"/>
<dbReference type="PANTHER" id="PTHR44086:SF13">
    <property type="entry name" value="THIOSULFATE SULFURTRANSFERASE PSPE"/>
    <property type="match status" value="1"/>
</dbReference>
<sequence>MAKGYKELVADAEAVIETWTVERALAEYGKPGVTFVDLRDVRELQREGRIPGALHAPRGMLEFWIDRDSPYHREQFASGDRFVFFCAAGWRSALATRTALEMGLEPVCHIAGGFGAWREAGGAVAPLPERSPPKQG</sequence>
<gene>
    <name evidence="2" type="ORF">OCH7691_01348</name>
</gene>
<dbReference type="SUPFAM" id="SSF52821">
    <property type="entry name" value="Rhodanese/Cell cycle control phosphatase"/>
    <property type="match status" value="1"/>
</dbReference>
<dbReference type="GO" id="GO:0004792">
    <property type="term" value="F:thiosulfate-cyanide sulfurtransferase activity"/>
    <property type="evidence" value="ECO:0007669"/>
    <property type="project" value="TreeGrafter"/>
</dbReference>
<dbReference type="InterPro" id="IPR001763">
    <property type="entry name" value="Rhodanese-like_dom"/>
</dbReference>